<dbReference type="EMBL" id="CAUWAG010000007">
    <property type="protein sequence ID" value="CAJ2505117.1"/>
    <property type="molecule type" value="Genomic_DNA"/>
</dbReference>
<gene>
    <name evidence="1" type="ORF">KHLLAP_LOCUS5585</name>
</gene>
<comment type="caution">
    <text evidence="1">The sequence shown here is derived from an EMBL/GenBank/DDBJ whole genome shotgun (WGS) entry which is preliminary data.</text>
</comment>
<evidence type="ECO:0000313" key="1">
    <source>
        <dbReference type="EMBL" id="CAJ2505117.1"/>
    </source>
</evidence>
<name>A0AAI8YHT2_9PEZI</name>
<evidence type="ECO:0000313" key="2">
    <source>
        <dbReference type="Proteomes" id="UP001295740"/>
    </source>
</evidence>
<proteinExistence type="predicted"/>
<reference evidence="1" key="1">
    <citation type="submission" date="2023-10" db="EMBL/GenBank/DDBJ databases">
        <authorList>
            <person name="Hackl T."/>
        </authorList>
    </citation>
    <scope>NUCLEOTIDE SEQUENCE</scope>
</reference>
<dbReference type="SUPFAM" id="SSF56399">
    <property type="entry name" value="ADP-ribosylation"/>
    <property type="match status" value="1"/>
</dbReference>
<sequence>MPDSPYLSEDDLIQLSFLRDVETDALIEAGFLGKDEAQSQSLNQEFNLSYEELDLRITKGLSYPVTSITWSVDNHALSRIFIIELRAQLRQIAEDSDATNNISRWQNREDECDFGIFEPTMVVPELARETAKYVEAWRQKQALFNPAATAATAATEPVLPFEMKQPMANLAMTTGGIAYQFLQKTPQEITTKIPSSYRILHVEEVEDLVDYLVKPKITFHGTQRQYVPSIVQHDFLKPGHKDPSTGADHAVRCGSTYGRGIYSSPSADFSLSYTDSNCRATKPNEFFGVKLIVCATLMGRAAQIFRDDDWRTQSEPYEDADSHVDNGGREYIVFIHSTRRLRNTAQRVRHPAPSFHHGPNGRHGSWIRRGRARDFGPANCAGVAIVGEYDSGDEEDQKARGDRVLLYIAAYKPSEKWEEFSDMVEAAKDKGLKSFKAEVVAMDPGSWATSRMFPQYSASQDAKQTMEIFNNYIIGCMEDLTGDEPEVVYHHVDHAFRLRITSDKHMIASR</sequence>
<dbReference type="Gene3D" id="3.90.228.10">
    <property type="match status" value="1"/>
</dbReference>
<keyword evidence="2" id="KW-1185">Reference proteome</keyword>
<dbReference type="AlphaFoldDB" id="A0AAI8YHT2"/>
<accession>A0AAI8YHT2</accession>
<organism evidence="1 2">
    <name type="scientific">Anthostomella pinea</name>
    <dbReference type="NCBI Taxonomy" id="933095"/>
    <lineage>
        <taxon>Eukaryota</taxon>
        <taxon>Fungi</taxon>
        <taxon>Dikarya</taxon>
        <taxon>Ascomycota</taxon>
        <taxon>Pezizomycotina</taxon>
        <taxon>Sordariomycetes</taxon>
        <taxon>Xylariomycetidae</taxon>
        <taxon>Xylariales</taxon>
        <taxon>Xylariaceae</taxon>
        <taxon>Anthostomella</taxon>
    </lineage>
</organism>
<protein>
    <submittedName>
        <fullName evidence="1">Uu.00g125110.m01.CDS01</fullName>
    </submittedName>
</protein>
<dbReference type="Proteomes" id="UP001295740">
    <property type="component" value="Unassembled WGS sequence"/>
</dbReference>